<reference evidence="3 4" key="1">
    <citation type="submission" date="2022-11" db="EMBL/GenBank/DDBJ databases">
        <title>Minimal conservation of predation-associated metabolite biosynthetic gene clusters underscores biosynthetic potential of Myxococcota including descriptions for ten novel species: Archangium lansinium sp. nov., Myxococcus landrumus sp. nov., Nannocystis bai.</title>
        <authorList>
            <person name="Ahearne A."/>
            <person name="Stevens C."/>
            <person name="Dowd S."/>
        </authorList>
    </citation>
    <scope>NUCLEOTIDE SEQUENCE [LARGE SCALE GENOMIC DNA]</scope>
    <source>
        <strain evidence="3 4">RJM3</strain>
    </source>
</reference>
<evidence type="ECO:0000313" key="3">
    <source>
        <dbReference type="EMBL" id="MDC0746851.1"/>
    </source>
</evidence>
<dbReference type="Pfam" id="PF14025">
    <property type="entry name" value="DUF4241"/>
    <property type="match status" value="1"/>
</dbReference>
<protein>
    <submittedName>
        <fullName evidence="3">DUF4241 domain-containing protein</fullName>
    </submittedName>
</protein>
<feature type="signal peptide" evidence="2">
    <location>
        <begin position="1"/>
        <end position="28"/>
    </location>
</feature>
<evidence type="ECO:0000256" key="2">
    <source>
        <dbReference type="SAM" id="SignalP"/>
    </source>
</evidence>
<feature type="chain" id="PRO_5045093131" evidence="2">
    <location>
        <begin position="29"/>
        <end position="295"/>
    </location>
</feature>
<name>A0ABT5EYI8_9BACT</name>
<comment type="caution">
    <text evidence="3">The sequence shown here is derived from an EMBL/GenBank/DDBJ whole genome shotgun (WGS) entry which is preliminary data.</text>
</comment>
<evidence type="ECO:0000256" key="1">
    <source>
        <dbReference type="SAM" id="MobiDB-lite"/>
    </source>
</evidence>
<dbReference type="RefSeq" id="WP_271925219.1">
    <property type="nucleotide sequence ID" value="NZ_JAQNDO010000001.1"/>
</dbReference>
<dbReference type="Proteomes" id="UP001221411">
    <property type="component" value="Unassembled WGS sequence"/>
</dbReference>
<gene>
    <name evidence="3" type="ORF">POL67_36320</name>
</gene>
<keyword evidence="2" id="KW-0732">Signal</keyword>
<sequence>MPPFRRALPPTLSLATGLVLISLSGCSASSTPTSPGNPSASQERPKASVPAPSQIDFHDLFTGAPLRERDAETDELVAVRTRRLGIGMLVVPTGKLMAGDPLANLSANHVLSRAVPPGRYPVELLLQDDERGRAHELLLARVVFGAGRPARWETAAVAGDNAKSSRPGARTGYPSDAATGCFMDASVFAEYMPPGQVRTSVRNGVVHEDYIPDGRAERNSGELIRALGATRGAEGGSLGHAEWKGTVGNIVAFGLGGDQVVPTYWGIDASGAAVEIVSVIDLSEKRFPDVRWPDG</sequence>
<dbReference type="EMBL" id="JAQNDO010000001">
    <property type="protein sequence ID" value="MDC0746851.1"/>
    <property type="molecule type" value="Genomic_DNA"/>
</dbReference>
<accession>A0ABT5EYI8</accession>
<dbReference type="InterPro" id="IPR025335">
    <property type="entry name" value="DUF4241"/>
</dbReference>
<evidence type="ECO:0000313" key="4">
    <source>
        <dbReference type="Proteomes" id="UP001221411"/>
    </source>
</evidence>
<feature type="compositionally biased region" description="Polar residues" evidence="1">
    <location>
        <begin position="27"/>
        <end position="42"/>
    </location>
</feature>
<feature type="region of interest" description="Disordered" evidence="1">
    <location>
        <begin position="27"/>
        <end position="52"/>
    </location>
</feature>
<dbReference type="PROSITE" id="PS51257">
    <property type="entry name" value="PROKAR_LIPOPROTEIN"/>
    <property type="match status" value="1"/>
</dbReference>
<keyword evidence="4" id="KW-1185">Reference proteome</keyword>
<organism evidence="3 4">
    <name type="scientific">Polyangium mundeleinium</name>
    <dbReference type="NCBI Taxonomy" id="2995306"/>
    <lineage>
        <taxon>Bacteria</taxon>
        <taxon>Pseudomonadati</taxon>
        <taxon>Myxococcota</taxon>
        <taxon>Polyangia</taxon>
        <taxon>Polyangiales</taxon>
        <taxon>Polyangiaceae</taxon>
        <taxon>Polyangium</taxon>
    </lineage>
</organism>
<proteinExistence type="predicted"/>